<dbReference type="AlphaFoldDB" id="A0A1H7U2L9"/>
<sequence>MPRTRSLPPHLEIRRAGYYWRRRLPRSLRDRRIHASGAPEEKKPKKEFFCFSLRLHVLSDAKILARRLTEMSDLVFAADAEAMMAIAPEIQVRMLESLARFEIEAFERARSVAGPRSPDAAAMDLRREEALQTTLRQALYLGDREVARHPLRHVADHLGLALDESDDGWTALAYEATKVLLDVSLERARRQQGLYDQPSIFFRRAVETAGGRDAAPSPPPTAAAVAPATFAMTDPAPAPLPAAPVASAEVVAPEAPATTSPVTQEEPVQAAEPSTNVGGSLSNTTSLTPTVVPAGLERPEGYDERAWQQARIIARPPRILVDRSLLSKESRAVLEKQRGITLVEAINLYFELLSWGYRAPFSQDQKRKKIPEKLKSATVEERLNEDHRGKLRLALDFWPSVIGDEPVDEVSVEELNDALERFWGVPANHGRSAKERGKYNLLEKIEKADAAEAQLDKDIAAAEARGAGAEEIDKMRLNGHKPRISVTTFIKHGRVLRAIGEMLWDMLSDVSAYGTDLRFS</sequence>
<dbReference type="EMBL" id="FOBO01000001">
    <property type="protein sequence ID" value="SEL90938.1"/>
    <property type="molecule type" value="Genomic_DNA"/>
</dbReference>
<feature type="region of interest" description="Disordered" evidence="1">
    <location>
        <begin position="252"/>
        <end position="292"/>
    </location>
</feature>
<name>A0A1H7U2L9_9RHOB</name>
<protein>
    <submittedName>
        <fullName evidence="2">Uncharacterized protein</fullName>
    </submittedName>
</protein>
<dbReference type="Proteomes" id="UP000182160">
    <property type="component" value="Unassembled WGS sequence"/>
</dbReference>
<organism evidence="2 3">
    <name type="scientific">Roseovarius tolerans</name>
    <dbReference type="NCBI Taxonomy" id="74031"/>
    <lineage>
        <taxon>Bacteria</taxon>
        <taxon>Pseudomonadati</taxon>
        <taxon>Pseudomonadota</taxon>
        <taxon>Alphaproteobacteria</taxon>
        <taxon>Rhodobacterales</taxon>
        <taxon>Roseobacteraceae</taxon>
        <taxon>Roseovarius</taxon>
    </lineage>
</organism>
<accession>A0A1H7U2L9</accession>
<reference evidence="2 3" key="1">
    <citation type="submission" date="2016-10" db="EMBL/GenBank/DDBJ databases">
        <authorList>
            <person name="de Groot N.N."/>
        </authorList>
    </citation>
    <scope>NUCLEOTIDE SEQUENCE [LARGE SCALE GENOMIC DNA]</scope>
    <source>
        <strain evidence="2 3">DSM 11457</strain>
    </source>
</reference>
<evidence type="ECO:0000256" key="1">
    <source>
        <dbReference type="SAM" id="MobiDB-lite"/>
    </source>
</evidence>
<proteinExistence type="predicted"/>
<evidence type="ECO:0000313" key="2">
    <source>
        <dbReference type="EMBL" id="SEL90938.1"/>
    </source>
</evidence>
<gene>
    <name evidence="2" type="ORF">SAMN04488077_1012</name>
</gene>
<feature type="compositionally biased region" description="Polar residues" evidence="1">
    <location>
        <begin position="272"/>
        <end position="289"/>
    </location>
</feature>
<evidence type="ECO:0000313" key="3">
    <source>
        <dbReference type="Proteomes" id="UP000182160"/>
    </source>
</evidence>